<keyword evidence="6 12" id="KW-0547">Nucleotide-binding</keyword>
<evidence type="ECO:0000256" key="4">
    <source>
        <dbReference type="ARBA" id="ARBA00022679"/>
    </source>
</evidence>
<proteinExistence type="inferred from homology"/>
<evidence type="ECO:0000256" key="12">
    <source>
        <dbReference type="HAMAP-Rule" id="MF_01987"/>
    </source>
</evidence>
<evidence type="ECO:0000256" key="6">
    <source>
        <dbReference type="ARBA" id="ARBA00022741"/>
    </source>
</evidence>
<evidence type="ECO:0000256" key="2">
    <source>
        <dbReference type="ARBA" id="ARBA00012035"/>
    </source>
</evidence>
<keyword evidence="4 12" id="KW-0808">Transferase</keyword>
<evidence type="ECO:0000256" key="8">
    <source>
        <dbReference type="ARBA" id="ARBA00022840"/>
    </source>
</evidence>
<dbReference type="PROSITE" id="PS00584">
    <property type="entry name" value="PFKB_KINASES_2"/>
    <property type="match status" value="1"/>
</dbReference>
<comment type="similarity">
    <text evidence="1">Belongs to the carbohydrate kinase pfkB family.</text>
</comment>
<keyword evidence="15" id="KW-1185">Reference proteome</keyword>
<protein>
    <recommendedName>
        <fullName evidence="3 12">Ribokinase</fullName>
        <shortName evidence="12">RK</shortName>
        <ecNumber evidence="2 12">2.7.1.15</ecNumber>
    </recommendedName>
</protein>
<comment type="similarity">
    <text evidence="12">Belongs to the carbohydrate kinase PfkB family. Ribokinase subfamily.</text>
</comment>
<comment type="subcellular location">
    <subcellularLocation>
        <location evidence="12">Cytoplasm</location>
    </subcellularLocation>
</comment>
<comment type="cofactor">
    <cofactor evidence="12">
        <name>Mg(2+)</name>
        <dbReference type="ChEBI" id="CHEBI:18420"/>
    </cofactor>
    <text evidence="12">Requires a divalent cation, most likely magnesium in vivo, as an electrophilic catalyst to aid phosphoryl group transfer. It is the chelate of the metal and the nucleotide that is the actual substrate.</text>
</comment>
<dbReference type="GO" id="GO:0004747">
    <property type="term" value="F:ribokinase activity"/>
    <property type="evidence" value="ECO:0007669"/>
    <property type="project" value="UniProtKB-UniRule"/>
</dbReference>
<organism evidence="14 15">
    <name type="scientific">Georgenia thermotolerans</name>
    <dbReference type="NCBI Taxonomy" id="527326"/>
    <lineage>
        <taxon>Bacteria</taxon>
        <taxon>Bacillati</taxon>
        <taxon>Actinomycetota</taxon>
        <taxon>Actinomycetes</taxon>
        <taxon>Micrococcales</taxon>
        <taxon>Bogoriellaceae</taxon>
        <taxon>Georgenia</taxon>
    </lineage>
</organism>
<dbReference type="InterPro" id="IPR011611">
    <property type="entry name" value="PfkB_dom"/>
</dbReference>
<evidence type="ECO:0000256" key="5">
    <source>
        <dbReference type="ARBA" id="ARBA00022723"/>
    </source>
</evidence>
<feature type="binding site" evidence="12">
    <location>
        <begin position="38"/>
        <end position="42"/>
    </location>
    <ligand>
        <name>substrate</name>
    </ligand>
</feature>
<dbReference type="AlphaFoldDB" id="A0A7J5UTN3"/>
<keyword evidence="12" id="KW-0963">Cytoplasm</keyword>
<comment type="caution">
    <text evidence="14">The sequence shown here is derived from an EMBL/GenBank/DDBJ whole genome shotgun (WGS) entry which is preliminary data.</text>
</comment>
<feature type="binding site" evidence="12">
    <location>
        <position position="182"/>
    </location>
    <ligand>
        <name>ATP</name>
        <dbReference type="ChEBI" id="CHEBI:30616"/>
    </ligand>
</feature>
<comment type="pathway">
    <text evidence="12">Carbohydrate metabolism; D-ribose degradation; D-ribose 5-phosphate from beta-D-ribopyranose: step 2/2.</text>
</comment>
<feature type="binding site" evidence="12">
    <location>
        <position position="275"/>
    </location>
    <ligand>
        <name>ATP</name>
        <dbReference type="ChEBI" id="CHEBI:30616"/>
    </ligand>
</feature>
<keyword evidence="8 12" id="KW-0067">ATP-binding</keyword>
<dbReference type="CDD" id="cd01174">
    <property type="entry name" value="ribokinase"/>
    <property type="match status" value="1"/>
</dbReference>
<sequence length="303" mass="31034">MKIAVVGGYGVGMTMRVPHFPAPGETVSGGDYAQGPGGKGSNQAIAAARLGADVSLLTAIGKDHLGDAAAALWAREGVGHEYVARVESSTMVGFILVDDDGENEIAIAPGALSRLTADHVEGFRKAIRDADILMVSMEIPLEAVGAALRIANEEGTTSLLNPAPAVPLPAEFWPWVDILTPNQSEAAQILGLPVTHNLSAAEIAEQLRSRTDAAVVMTLGSAGSAVFDGADFQQVEAFPPARVVDTTGAGDTFNAALAVAIADGEPLDRAARFANAAGAHAVTQAGVIDALPTREQIAAVMAI</sequence>
<evidence type="ECO:0000313" key="15">
    <source>
        <dbReference type="Proteomes" id="UP000451860"/>
    </source>
</evidence>
<feature type="binding site" evidence="12">
    <location>
        <begin position="250"/>
        <end position="251"/>
    </location>
    <ligand>
        <name>ATP</name>
        <dbReference type="ChEBI" id="CHEBI:30616"/>
    </ligand>
</feature>
<feature type="binding site" evidence="12">
    <location>
        <position position="245"/>
    </location>
    <ligand>
        <name>K(+)</name>
        <dbReference type="ChEBI" id="CHEBI:29103"/>
    </ligand>
</feature>
<comment type="activity regulation">
    <text evidence="12">Activated by a monovalent cation that binds near, but not in, the active site. The most likely occupant of the site in vivo is potassium. Ion binding induces a conformational change that may alter substrate affinity.</text>
</comment>
<comment type="caution">
    <text evidence="12">Lacks conserved residue(s) required for the propagation of feature annotation.</text>
</comment>
<feature type="binding site" evidence="12">
    <location>
        <position position="281"/>
    </location>
    <ligand>
        <name>K(+)</name>
        <dbReference type="ChEBI" id="CHEBI:29103"/>
    </ligand>
</feature>
<feature type="binding site" evidence="12">
    <location>
        <position position="251"/>
    </location>
    <ligand>
        <name>substrate</name>
    </ligand>
</feature>
<name>A0A7J5UTN3_9MICO</name>
<evidence type="ECO:0000313" key="14">
    <source>
        <dbReference type="EMBL" id="KAE8765649.1"/>
    </source>
</evidence>
<keyword evidence="11 12" id="KW-0119">Carbohydrate metabolism</keyword>
<dbReference type="GO" id="GO:0005524">
    <property type="term" value="F:ATP binding"/>
    <property type="evidence" value="ECO:0007669"/>
    <property type="project" value="UniProtKB-UniRule"/>
</dbReference>
<dbReference type="GO" id="GO:0005829">
    <property type="term" value="C:cytosol"/>
    <property type="evidence" value="ECO:0007669"/>
    <property type="project" value="TreeGrafter"/>
</dbReference>
<dbReference type="EC" id="2.7.1.15" evidence="2 12"/>
<evidence type="ECO:0000259" key="13">
    <source>
        <dbReference type="Pfam" id="PF00294"/>
    </source>
</evidence>
<feature type="binding site" evidence="12">
    <location>
        <position position="138"/>
    </location>
    <ligand>
        <name>substrate</name>
    </ligand>
</feature>
<dbReference type="GO" id="GO:0046872">
    <property type="term" value="F:metal ion binding"/>
    <property type="evidence" value="ECO:0007669"/>
    <property type="project" value="UniProtKB-KW"/>
</dbReference>
<evidence type="ECO:0000256" key="10">
    <source>
        <dbReference type="ARBA" id="ARBA00022958"/>
    </source>
</evidence>
<comment type="function">
    <text evidence="12">Catalyzes the phosphorylation of ribose at O-5 in a reaction requiring ATP and magnesium. The resulting D-ribose-5-phosphate can then be used either for sythesis of nucleotides, histidine, and tryptophan, or as a component of the pentose phosphate pathway.</text>
</comment>
<dbReference type="InterPro" id="IPR011877">
    <property type="entry name" value="Ribokinase"/>
</dbReference>
<evidence type="ECO:0000256" key="3">
    <source>
        <dbReference type="ARBA" id="ARBA00016943"/>
    </source>
</evidence>
<dbReference type="GO" id="GO:0019303">
    <property type="term" value="P:D-ribose catabolic process"/>
    <property type="evidence" value="ECO:0007669"/>
    <property type="project" value="UniProtKB-UniRule"/>
</dbReference>
<keyword evidence="9 12" id="KW-0460">Magnesium</keyword>
<dbReference type="InterPro" id="IPR029056">
    <property type="entry name" value="Ribokinase-like"/>
</dbReference>
<dbReference type="InterPro" id="IPR002173">
    <property type="entry name" value="Carboh/pur_kinase_PfkB_CS"/>
</dbReference>
<dbReference type="Pfam" id="PF00294">
    <property type="entry name" value="PfkB"/>
    <property type="match status" value="1"/>
</dbReference>
<reference evidence="14 15" key="1">
    <citation type="submission" date="2019-10" db="EMBL/GenBank/DDBJ databases">
        <title>Georgenia wutianyii sp. nov. and Georgenia yuyongxinii sp. nov. isolated from plateau pika (Ochotona curzoniae) in the Qinghai-Tibet plateau of China.</title>
        <authorList>
            <person name="Tian Z."/>
        </authorList>
    </citation>
    <scope>NUCLEOTIDE SEQUENCE [LARGE SCALE GENOMIC DNA]</scope>
    <source>
        <strain evidence="14 15">DSM 21501</strain>
    </source>
</reference>
<feature type="domain" description="Carbohydrate kinase PfkB" evidence="13">
    <location>
        <begin position="19"/>
        <end position="294"/>
    </location>
</feature>
<evidence type="ECO:0000256" key="7">
    <source>
        <dbReference type="ARBA" id="ARBA00022777"/>
    </source>
</evidence>
<comment type="catalytic activity">
    <reaction evidence="12">
        <text>D-ribose + ATP = D-ribose 5-phosphate + ADP + H(+)</text>
        <dbReference type="Rhea" id="RHEA:13697"/>
        <dbReference type="ChEBI" id="CHEBI:15378"/>
        <dbReference type="ChEBI" id="CHEBI:30616"/>
        <dbReference type="ChEBI" id="CHEBI:47013"/>
        <dbReference type="ChEBI" id="CHEBI:78346"/>
        <dbReference type="ChEBI" id="CHEBI:456216"/>
        <dbReference type="EC" id="2.7.1.15"/>
    </reaction>
</comment>
<feature type="binding site" evidence="12">
    <location>
        <position position="284"/>
    </location>
    <ligand>
        <name>K(+)</name>
        <dbReference type="ChEBI" id="CHEBI:29103"/>
    </ligand>
</feature>
<evidence type="ECO:0000256" key="9">
    <source>
        <dbReference type="ARBA" id="ARBA00022842"/>
    </source>
</evidence>
<dbReference type="PANTHER" id="PTHR10584:SF166">
    <property type="entry name" value="RIBOKINASE"/>
    <property type="match status" value="1"/>
</dbReference>
<dbReference type="PRINTS" id="PR00990">
    <property type="entry name" value="RIBOKINASE"/>
</dbReference>
<keyword evidence="10 12" id="KW-0630">Potassium</keyword>
<dbReference type="UniPathway" id="UPA00916">
    <property type="reaction ID" value="UER00889"/>
</dbReference>
<evidence type="ECO:0000256" key="11">
    <source>
        <dbReference type="ARBA" id="ARBA00023277"/>
    </source>
</evidence>
<comment type="subunit">
    <text evidence="12">Homodimer.</text>
</comment>
<dbReference type="Proteomes" id="UP000451860">
    <property type="component" value="Unassembled WGS sequence"/>
</dbReference>
<dbReference type="PANTHER" id="PTHR10584">
    <property type="entry name" value="SUGAR KINASE"/>
    <property type="match status" value="1"/>
</dbReference>
<keyword evidence="5 12" id="KW-0479">Metal-binding</keyword>
<dbReference type="HAMAP" id="MF_01987">
    <property type="entry name" value="Ribokinase"/>
    <property type="match status" value="1"/>
</dbReference>
<dbReference type="EMBL" id="WHJE01000007">
    <property type="protein sequence ID" value="KAE8765649.1"/>
    <property type="molecule type" value="Genomic_DNA"/>
</dbReference>
<gene>
    <name evidence="12" type="primary">rbsK</name>
    <name evidence="14" type="ORF">GB883_02840</name>
</gene>
<dbReference type="Gene3D" id="3.40.1190.20">
    <property type="match status" value="1"/>
</dbReference>
<dbReference type="OrthoDB" id="9775849at2"/>
<dbReference type="InterPro" id="IPR002139">
    <property type="entry name" value="Ribo/fructo_kinase"/>
</dbReference>
<dbReference type="SUPFAM" id="SSF53613">
    <property type="entry name" value="Ribokinase-like"/>
    <property type="match status" value="1"/>
</dbReference>
<feature type="binding site" evidence="12">
    <location>
        <begin position="218"/>
        <end position="223"/>
    </location>
    <ligand>
        <name>ATP</name>
        <dbReference type="ChEBI" id="CHEBI:30616"/>
    </ligand>
</feature>
<evidence type="ECO:0000256" key="1">
    <source>
        <dbReference type="ARBA" id="ARBA00005380"/>
    </source>
</evidence>
<feature type="active site" description="Proton acceptor" evidence="12">
    <location>
        <position position="251"/>
    </location>
</feature>
<accession>A0A7J5UTN3</accession>
<feature type="binding site" evidence="12">
    <location>
        <position position="247"/>
    </location>
    <ligand>
        <name>K(+)</name>
        <dbReference type="ChEBI" id="CHEBI:29103"/>
    </ligand>
</feature>
<keyword evidence="7 12" id="KW-0418">Kinase</keyword>
<feature type="binding site" evidence="12">
    <location>
        <position position="286"/>
    </location>
    <ligand>
        <name>K(+)</name>
        <dbReference type="ChEBI" id="CHEBI:29103"/>
    </ligand>
</feature>